<protein>
    <submittedName>
        <fullName evidence="1">Uncharacterized protein</fullName>
    </submittedName>
</protein>
<dbReference type="EMBL" id="SGXD01000001">
    <property type="protein sequence ID" value="RZS91044.1"/>
    <property type="molecule type" value="Genomic_DNA"/>
</dbReference>
<sequence>MEAMRWSEDDDELVAQLRAVVSTPEPVPDDVVTAAKGVFTWRTIDAELAALTYDSVVDEALAGVRSETAQVRTLTFEGGSLVIELSVVDGGLTGQVYPARQGSVTVRRLDEEPVEVALDELGCFRVEPRPTGLFSLQVLAADGVDVVTDWVSI</sequence>
<comment type="caution">
    <text evidence="1">The sequence shown here is derived from an EMBL/GenBank/DDBJ whole genome shotgun (WGS) entry which is preliminary data.</text>
</comment>
<dbReference type="Proteomes" id="UP000293638">
    <property type="component" value="Unassembled WGS sequence"/>
</dbReference>
<evidence type="ECO:0000313" key="1">
    <source>
        <dbReference type="EMBL" id="RZS91044.1"/>
    </source>
</evidence>
<accession>A0A4Q7NV99</accession>
<reference evidence="1 2" key="1">
    <citation type="submission" date="2019-02" db="EMBL/GenBank/DDBJ databases">
        <title>Genomic Encyclopedia of Type Strains, Phase IV (KMG-IV): sequencing the most valuable type-strain genomes for metagenomic binning, comparative biology and taxonomic classification.</title>
        <authorList>
            <person name="Goeker M."/>
        </authorList>
    </citation>
    <scope>NUCLEOTIDE SEQUENCE [LARGE SCALE GENOMIC DNA]</scope>
    <source>
        <strain evidence="1 2">DSM 45622</strain>
    </source>
</reference>
<name>A0A4Q7NV99_9ACTN</name>
<keyword evidence="2" id="KW-1185">Reference proteome</keyword>
<organism evidence="1 2">
    <name type="scientific">Motilibacter rhizosphaerae</name>
    <dbReference type="NCBI Taxonomy" id="598652"/>
    <lineage>
        <taxon>Bacteria</taxon>
        <taxon>Bacillati</taxon>
        <taxon>Actinomycetota</taxon>
        <taxon>Actinomycetes</taxon>
        <taxon>Motilibacterales</taxon>
        <taxon>Motilibacteraceae</taxon>
        <taxon>Motilibacter</taxon>
    </lineage>
</organism>
<gene>
    <name evidence="1" type="ORF">EV189_0276</name>
</gene>
<proteinExistence type="predicted"/>
<evidence type="ECO:0000313" key="2">
    <source>
        <dbReference type="Proteomes" id="UP000293638"/>
    </source>
</evidence>
<dbReference type="AlphaFoldDB" id="A0A4Q7NV99"/>